<dbReference type="PANTHER" id="PTHR39203">
    <property type="entry name" value="CYTOPLASMIC PROTEIN-RELATED"/>
    <property type="match status" value="1"/>
</dbReference>
<dbReference type="Pfam" id="PF04266">
    <property type="entry name" value="ASCH"/>
    <property type="match status" value="1"/>
</dbReference>
<evidence type="ECO:0000259" key="1">
    <source>
        <dbReference type="SMART" id="SM01022"/>
    </source>
</evidence>
<keyword evidence="3" id="KW-1185">Reference proteome</keyword>
<reference evidence="3" key="1">
    <citation type="submission" date="2015-08" db="EMBL/GenBank/DDBJ databases">
        <title>Vibrio galatheae sp. nov., a novel member of the Vibrionaceae family isolated from the Solomon Islands.</title>
        <authorList>
            <person name="Giubergia S."/>
            <person name="Machado H."/>
            <person name="Mateiu R.V."/>
            <person name="Gram L."/>
        </authorList>
    </citation>
    <scope>NUCLEOTIDE SEQUENCE [LARGE SCALE GENOMIC DNA]</scope>
    <source>
        <strain evidence="3">DSM 19584</strain>
    </source>
</reference>
<dbReference type="InterPro" id="IPR009326">
    <property type="entry name" value="DUF984"/>
</dbReference>
<dbReference type="PIRSF" id="PIRSF021320">
    <property type="entry name" value="DUF984"/>
    <property type="match status" value="1"/>
</dbReference>
<dbReference type="Gene3D" id="3.10.400.10">
    <property type="entry name" value="Sulfate adenylyltransferase"/>
    <property type="match status" value="1"/>
</dbReference>
<gene>
    <name evidence="2" type="ORF">AKJ17_01525</name>
</gene>
<dbReference type="InterPro" id="IPR015947">
    <property type="entry name" value="PUA-like_sf"/>
</dbReference>
<dbReference type="SMART" id="SM01022">
    <property type="entry name" value="ASCH"/>
    <property type="match status" value="1"/>
</dbReference>
<name>A0A0M0HV49_VIBNE</name>
<dbReference type="EMBL" id="LHPJ01000001">
    <property type="protein sequence ID" value="KOO05498.1"/>
    <property type="molecule type" value="Genomic_DNA"/>
</dbReference>
<sequence length="155" mass="17946">MTPEQQAFLDQYLQTLTPNERQAIPQTLAEYFCADEYNANECARLVNIGQKRASCSLKEGYLIDNEPFPEVGRLTVVLNWREEPVCIIKLTEVTFCPFDEVPEEFAQAEGEGDGTYEWWRKAHIEFFTQYAKEVGATFSLDSELVLERFEKVYPL</sequence>
<accession>A0A0M0HV49</accession>
<dbReference type="InterPro" id="IPR007374">
    <property type="entry name" value="ASCH_domain"/>
</dbReference>
<comment type="caution">
    <text evidence="2">The sequence shown here is derived from an EMBL/GenBank/DDBJ whole genome shotgun (WGS) entry which is preliminary data.</text>
</comment>
<proteinExistence type="predicted"/>
<dbReference type="STRING" id="693.AKJ17_01525"/>
<dbReference type="SUPFAM" id="SSF88697">
    <property type="entry name" value="PUA domain-like"/>
    <property type="match status" value="1"/>
</dbReference>
<evidence type="ECO:0000313" key="3">
    <source>
        <dbReference type="Proteomes" id="UP000037515"/>
    </source>
</evidence>
<dbReference type="RefSeq" id="WP_053394012.1">
    <property type="nucleotide sequence ID" value="NZ_LHPJ01000001.1"/>
</dbReference>
<dbReference type="CDD" id="cd06553">
    <property type="entry name" value="ASCH_Ef3133_like"/>
    <property type="match status" value="1"/>
</dbReference>
<dbReference type="AlphaFoldDB" id="A0A0M0HV49"/>
<dbReference type="OrthoDB" id="9807542at2"/>
<protein>
    <submittedName>
        <fullName evidence="2">RNA-binding protein</fullName>
    </submittedName>
</protein>
<dbReference type="Proteomes" id="UP000037515">
    <property type="component" value="Unassembled WGS sequence"/>
</dbReference>
<dbReference type="PANTHER" id="PTHR39203:SF1">
    <property type="entry name" value="CYTOPLASMIC PROTEIN"/>
    <property type="match status" value="1"/>
</dbReference>
<organism evidence="2 3">
    <name type="scientific">Vibrio nereis</name>
    <dbReference type="NCBI Taxonomy" id="693"/>
    <lineage>
        <taxon>Bacteria</taxon>
        <taxon>Pseudomonadati</taxon>
        <taxon>Pseudomonadota</taxon>
        <taxon>Gammaproteobacteria</taxon>
        <taxon>Vibrionales</taxon>
        <taxon>Vibrionaceae</taxon>
        <taxon>Vibrio</taxon>
    </lineage>
</organism>
<feature type="domain" description="ASCH" evidence="1">
    <location>
        <begin position="30"/>
        <end position="153"/>
    </location>
</feature>
<evidence type="ECO:0000313" key="2">
    <source>
        <dbReference type="EMBL" id="KOO05498.1"/>
    </source>
</evidence>
<dbReference type="PATRIC" id="fig|693.5.peg.307"/>